<proteinExistence type="predicted"/>
<evidence type="ECO:0000313" key="3">
    <source>
        <dbReference type="Proteomes" id="UP001206548"/>
    </source>
</evidence>
<keyword evidence="1" id="KW-1133">Transmembrane helix</keyword>
<reference evidence="2 3" key="1">
    <citation type="journal article" date="2023" name="Int. J. Syst. Evol. Microbiol.">
        <title>Streptococcus sciuri sp. nov., Staphylococcus marylandisciuri sp. nov. and Staphylococcus americanisciuri sp. nov., isolated from faeces of eastern grey squirrel (Sciurus carolinensis).</title>
        <authorList>
            <person name="Volokhov D.V."/>
            <person name="Zagorodnyaya T.A."/>
            <person name="Furtak V.A."/>
            <person name="Nattanmai G."/>
            <person name="Randall L."/>
            <person name="Jose S."/>
            <person name="Gao Y."/>
            <person name="Eisenberg T."/>
            <person name="Delmonte P."/>
            <person name="Blom J."/>
            <person name="Mitchell K.K."/>
        </authorList>
    </citation>
    <scope>NUCLEOTIDE SEQUENCE [LARGE SCALE GENOMIC DNA]</scope>
    <source>
        <strain evidence="2 3">SQ9-PEA</strain>
    </source>
</reference>
<name>A0ABT2F873_9STRE</name>
<dbReference type="Proteomes" id="UP001206548">
    <property type="component" value="Unassembled WGS sequence"/>
</dbReference>
<protein>
    <submittedName>
        <fullName evidence="2">DUF4059 family protein</fullName>
    </submittedName>
</protein>
<dbReference type="EMBL" id="JANUXX010000007">
    <property type="protein sequence ID" value="MCS4488614.1"/>
    <property type="molecule type" value="Genomic_DNA"/>
</dbReference>
<organism evidence="2 3">
    <name type="scientific">Streptococcus sciuri</name>
    <dbReference type="NCBI Taxonomy" id="2973939"/>
    <lineage>
        <taxon>Bacteria</taxon>
        <taxon>Bacillati</taxon>
        <taxon>Bacillota</taxon>
        <taxon>Bacilli</taxon>
        <taxon>Lactobacillales</taxon>
        <taxon>Streptococcaceae</taxon>
        <taxon>Streptococcus</taxon>
    </lineage>
</organism>
<sequence length="70" mass="8080">MVQFYGSGLLVAFVLILIVSGIWLLWRISKRKDKTTKERQAFLYDLMMITLITVPILAFAFTTLIVMLRA</sequence>
<dbReference type="InterPro" id="IPR025134">
    <property type="entry name" value="DUF4059"/>
</dbReference>
<accession>A0ABT2F873</accession>
<keyword evidence="1" id="KW-0472">Membrane</keyword>
<dbReference type="Pfam" id="PF13268">
    <property type="entry name" value="DUF4059"/>
    <property type="match status" value="1"/>
</dbReference>
<feature type="transmembrane region" description="Helical" evidence="1">
    <location>
        <begin position="6"/>
        <end position="26"/>
    </location>
</feature>
<evidence type="ECO:0000256" key="1">
    <source>
        <dbReference type="SAM" id="Phobius"/>
    </source>
</evidence>
<feature type="transmembrane region" description="Helical" evidence="1">
    <location>
        <begin position="46"/>
        <end position="68"/>
    </location>
</feature>
<keyword evidence="3" id="KW-1185">Reference proteome</keyword>
<keyword evidence="1" id="KW-0812">Transmembrane</keyword>
<evidence type="ECO:0000313" key="2">
    <source>
        <dbReference type="EMBL" id="MCS4488614.1"/>
    </source>
</evidence>
<gene>
    <name evidence="2" type="ORF">NXS10_06555</name>
</gene>
<comment type="caution">
    <text evidence="2">The sequence shown here is derived from an EMBL/GenBank/DDBJ whole genome shotgun (WGS) entry which is preliminary data.</text>
</comment>